<dbReference type="Proteomes" id="UP000694843">
    <property type="component" value="Unplaced"/>
</dbReference>
<feature type="transmembrane region" description="Helical" evidence="1">
    <location>
        <begin position="83"/>
        <end position="102"/>
    </location>
</feature>
<accession>A0A979FJA5</accession>
<dbReference type="GeneID" id="125177938"/>
<evidence type="ECO:0000313" key="2">
    <source>
        <dbReference type="Proteomes" id="UP000694843"/>
    </source>
</evidence>
<dbReference type="AlphaFoldDB" id="A0A979FJA5"/>
<keyword evidence="2" id="KW-1185">Reference proteome</keyword>
<name>A0A979FJA5_HYAAZ</name>
<proteinExistence type="predicted"/>
<dbReference type="KEGG" id="hazt:125177938"/>
<evidence type="ECO:0000256" key="1">
    <source>
        <dbReference type="SAM" id="Phobius"/>
    </source>
</evidence>
<keyword evidence="1" id="KW-0472">Membrane</keyword>
<gene>
    <name evidence="3" type="primary">LOC125177938</name>
</gene>
<sequence length="106" mass="11192">MAVGVDCGGSHHGGSHVCGDDVGGSHRCGGAVGGSHRCGDDVGGIFVDRIFVPPAAVIPANPGYFNENKMAQDGSSDWTCTVYVIYSIILIIWIIFVIFLATRPRR</sequence>
<reference evidence="3" key="1">
    <citation type="submission" date="2025-08" db="UniProtKB">
        <authorList>
            <consortium name="RefSeq"/>
        </authorList>
    </citation>
    <scope>IDENTIFICATION</scope>
    <source>
        <tissue evidence="3">Whole organism</tissue>
    </source>
</reference>
<protein>
    <submittedName>
        <fullName evidence="3">Uncharacterized protein LOC125177938</fullName>
    </submittedName>
</protein>
<keyword evidence="1" id="KW-0812">Transmembrane</keyword>
<organism evidence="2 3">
    <name type="scientific">Hyalella azteca</name>
    <name type="common">Amphipod</name>
    <dbReference type="NCBI Taxonomy" id="294128"/>
    <lineage>
        <taxon>Eukaryota</taxon>
        <taxon>Metazoa</taxon>
        <taxon>Ecdysozoa</taxon>
        <taxon>Arthropoda</taxon>
        <taxon>Crustacea</taxon>
        <taxon>Multicrustacea</taxon>
        <taxon>Malacostraca</taxon>
        <taxon>Eumalacostraca</taxon>
        <taxon>Peracarida</taxon>
        <taxon>Amphipoda</taxon>
        <taxon>Senticaudata</taxon>
        <taxon>Talitrida</taxon>
        <taxon>Talitroidea</taxon>
        <taxon>Hyalellidae</taxon>
        <taxon>Hyalella</taxon>
    </lineage>
</organism>
<dbReference type="RefSeq" id="XP_047736632.1">
    <property type="nucleotide sequence ID" value="XM_047880676.1"/>
</dbReference>
<evidence type="ECO:0000313" key="3">
    <source>
        <dbReference type="RefSeq" id="XP_047736632.1"/>
    </source>
</evidence>
<keyword evidence="1" id="KW-1133">Transmembrane helix</keyword>